<reference evidence="2" key="1">
    <citation type="journal article" date="2023" name="Mol. Phylogenet. Evol.">
        <title>Genome-scale phylogeny and comparative genomics of the fungal order Sordariales.</title>
        <authorList>
            <person name="Hensen N."/>
            <person name="Bonometti L."/>
            <person name="Westerberg I."/>
            <person name="Brannstrom I.O."/>
            <person name="Guillou S."/>
            <person name="Cros-Aarteil S."/>
            <person name="Calhoun S."/>
            <person name="Haridas S."/>
            <person name="Kuo A."/>
            <person name="Mondo S."/>
            <person name="Pangilinan J."/>
            <person name="Riley R."/>
            <person name="LaButti K."/>
            <person name="Andreopoulos B."/>
            <person name="Lipzen A."/>
            <person name="Chen C."/>
            <person name="Yan M."/>
            <person name="Daum C."/>
            <person name="Ng V."/>
            <person name="Clum A."/>
            <person name="Steindorff A."/>
            <person name="Ohm R.A."/>
            <person name="Martin F."/>
            <person name="Silar P."/>
            <person name="Natvig D.O."/>
            <person name="Lalanne C."/>
            <person name="Gautier V."/>
            <person name="Ament-Velasquez S.L."/>
            <person name="Kruys A."/>
            <person name="Hutchinson M.I."/>
            <person name="Powell A.J."/>
            <person name="Barry K."/>
            <person name="Miller A.N."/>
            <person name="Grigoriev I.V."/>
            <person name="Debuchy R."/>
            <person name="Gladieux P."/>
            <person name="Hiltunen Thoren M."/>
            <person name="Johannesson H."/>
        </authorList>
    </citation>
    <scope>NUCLEOTIDE SEQUENCE</scope>
    <source>
        <strain evidence="2">CBS 314.62</strain>
    </source>
</reference>
<keyword evidence="3" id="KW-1185">Reference proteome</keyword>
<sequence>MSNMPGDPKRKRTASPPAAPRKVLKTFDRETAILHHFKGLVVIHKNHIARGDQKHPSHQEAATAALQTSTHNHHHYTVFVDASCPDKRDPSSRSGIVLLLHPPQVAADPASGHSEGILMAWPIDPILDRRLGKGLAIAQALNTIIAKVREPQLPHLQPVPGVPLSVKVKIFCNSATVLARVKDPNGEEQEQDVADDEETERDSTTDVEVLSGDTTVTDESFAYMFVDRTNPASNGYYGNKSAVSKRVVAVIIAKSHELSQIEGTNVSLELHWLARPDTTVEGFHAARRASGEAKATGDSWSHDRRQPRAAPQPLPKSTCIFHKDDTLKEAIHAARDKPEPTPTQPPGPIVSLVTEAIARYADGDGSSKVTGVEGVGAAAADVETPALVSQEDEDSDAGRAWTATGPHDSHYRTLGWVLQQRLQRVEEEEEEEAREAGEIEDPNTSNSTTDVVGGRLLGSVVEAVDQRPAAVVELPAQPEETVGEKPTMTFELAFRPIPTQEE</sequence>
<feature type="compositionally biased region" description="Acidic residues" evidence="1">
    <location>
        <begin position="186"/>
        <end position="200"/>
    </location>
</feature>
<dbReference type="AlphaFoldDB" id="A0AAE0XDC3"/>
<evidence type="ECO:0000313" key="3">
    <source>
        <dbReference type="Proteomes" id="UP001270362"/>
    </source>
</evidence>
<feature type="region of interest" description="Disordered" evidence="1">
    <location>
        <begin position="182"/>
        <end position="205"/>
    </location>
</feature>
<feature type="region of interest" description="Disordered" evidence="1">
    <location>
        <begin position="425"/>
        <end position="454"/>
    </location>
</feature>
<comment type="caution">
    <text evidence="2">The sequence shown here is derived from an EMBL/GenBank/DDBJ whole genome shotgun (WGS) entry which is preliminary data.</text>
</comment>
<dbReference type="EMBL" id="JAULSO010000002">
    <property type="protein sequence ID" value="KAK3690353.1"/>
    <property type="molecule type" value="Genomic_DNA"/>
</dbReference>
<accession>A0AAE0XDC3</accession>
<organism evidence="2 3">
    <name type="scientific">Podospora appendiculata</name>
    <dbReference type="NCBI Taxonomy" id="314037"/>
    <lineage>
        <taxon>Eukaryota</taxon>
        <taxon>Fungi</taxon>
        <taxon>Dikarya</taxon>
        <taxon>Ascomycota</taxon>
        <taxon>Pezizomycotina</taxon>
        <taxon>Sordariomycetes</taxon>
        <taxon>Sordariomycetidae</taxon>
        <taxon>Sordariales</taxon>
        <taxon>Podosporaceae</taxon>
        <taxon>Podospora</taxon>
    </lineage>
</organism>
<evidence type="ECO:0000313" key="2">
    <source>
        <dbReference type="EMBL" id="KAK3690353.1"/>
    </source>
</evidence>
<protein>
    <submittedName>
        <fullName evidence="2">Uncharacterized protein</fullName>
    </submittedName>
</protein>
<dbReference type="Proteomes" id="UP001270362">
    <property type="component" value="Unassembled WGS sequence"/>
</dbReference>
<proteinExistence type="predicted"/>
<feature type="compositionally biased region" description="Acidic residues" evidence="1">
    <location>
        <begin position="426"/>
        <end position="441"/>
    </location>
</feature>
<gene>
    <name evidence="2" type="ORF">B0T22DRAFT_441754</name>
</gene>
<evidence type="ECO:0000256" key="1">
    <source>
        <dbReference type="SAM" id="MobiDB-lite"/>
    </source>
</evidence>
<name>A0AAE0XDC3_9PEZI</name>
<feature type="region of interest" description="Disordered" evidence="1">
    <location>
        <begin position="1"/>
        <end position="22"/>
    </location>
</feature>
<feature type="region of interest" description="Disordered" evidence="1">
    <location>
        <begin position="288"/>
        <end position="319"/>
    </location>
</feature>
<reference evidence="2" key="2">
    <citation type="submission" date="2023-06" db="EMBL/GenBank/DDBJ databases">
        <authorList>
            <consortium name="Lawrence Berkeley National Laboratory"/>
            <person name="Haridas S."/>
            <person name="Hensen N."/>
            <person name="Bonometti L."/>
            <person name="Westerberg I."/>
            <person name="Brannstrom I.O."/>
            <person name="Guillou S."/>
            <person name="Cros-Aarteil S."/>
            <person name="Calhoun S."/>
            <person name="Kuo A."/>
            <person name="Mondo S."/>
            <person name="Pangilinan J."/>
            <person name="Riley R."/>
            <person name="Labutti K."/>
            <person name="Andreopoulos B."/>
            <person name="Lipzen A."/>
            <person name="Chen C."/>
            <person name="Yanf M."/>
            <person name="Daum C."/>
            <person name="Ng V."/>
            <person name="Clum A."/>
            <person name="Steindorff A."/>
            <person name="Ohm R."/>
            <person name="Martin F."/>
            <person name="Silar P."/>
            <person name="Natvig D."/>
            <person name="Lalanne C."/>
            <person name="Gautier V."/>
            <person name="Ament-Velasquez S.L."/>
            <person name="Kruys A."/>
            <person name="Hutchinson M.I."/>
            <person name="Powell A.J."/>
            <person name="Barry K."/>
            <person name="Miller A.N."/>
            <person name="Grigoriev I.V."/>
            <person name="Debuchy R."/>
            <person name="Gladieux P."/>
            <person name="Thoren M.H."/>
            <person name="Johannesson H."/>
        </authorList>
    </citation>
    <scope>NUCLEOTIDE SEQUENCE</scope>
    <source>
        <strain evidence="2">CBS 314.62</strain>
    </source>
</reference>